<feature type="transmembrane region" description="Helical" evidence="7">
    <location>
        <begin position="12"/>
        <end position="32"/>
    </location>
</feature>
<keyword evidence="3" id="KW-1003">Cell membrane</keyword>
<gene>
    <name evidence="8" type="ORF">ACFPYJ_31675</name>
</gene>
<organism evidence="8 9">
    <name type="scientific">Paenibacillus solisilvae</name>
    <dbReference type="NCBI Taxonomy" id="2486751"/>
    <lineage>
        <taxon>Bacteria</taxon>
        <taxon>Bacillati</taxon>
        <taxon>Bacillota</taxon>
        <taxon>Bacilli</taxon>
        <taxon>Bacillales</taxon>
        <taxon>Paenibacillaceae</taxon>
        <taxon>Paenibacillus</taxon>
    </lineage>
</organism>
<dbReference type="PANTHER" id="PTHR42925:SF1">
    <property type="entry name" value="VIRULENCE FACTOR MVIN"/>
    <property type="match status" value="1"/>
</dbReference>
<keyword evidence="4 7" id="KW-0812">Transmembrane</keyword>
<evidence type="ECO:0000256" key="3">
    <source>
        <dbReference type="ARBA" id="ARBA00022475"/>
    </source>
</evidence>
<feature type="transmembrane region" description="Helical" evidence="7">
    <location>
        <begin position="52"/>
        <end position="74"/>
    </location>
</feature>
<dbReference type="PANTHER" id="PTHR42925">
    <property type="entry name" value="MULTIDRUG AND TOXIN EFFLUX PROTEIN MATE FAMILY"/>
    <property type="match status" value="1"/>
</dbReference>
<dbReference type="RefSeq" id="WP_379192325.1">
    <property type="nucleotide sequence ID" value="NZ_JBHSOW010000130.1"/>
</dbReference>
<evidence type="ECO:0000313" key="9">
    <source>
        <dbReference type="Proteomes" id="UP001596047"/>
    </source>
</evidence>
<feature type="transmembrane region" description="Helical" evidence="7">
    <location>
        <begin position="165"/>
        <end position="185"/>
    </location>
</feature>
<evidence type="ECO:0000313" key="8">
    <source>
        <dbReference type="EMBL" id="MFC5653601.1"/>
    </source>
</evidence>
<feature type="transmembrane region" description="Helical" evidence="7">
    <location>
        <begin position="282"/>
        <end position="306"/>
    </location>
</feature>
<dbReference type="Proteomes" id="UP001596047">
    <property type="component" value="Unassembled WGS sequence"/>
</dbReference>
<proteinExistence type="predicted"/>
<evidence type="ECO:0000256" key="4">
    <source>
        <dbReference type="ARBA" id="ARBA00022692"/>
    </source>
</evidence>
<keyword evidence="6 7" id="KW-0472">Membrane</keyword>
<comment type="caution">
    <text evidence="8">The sequence shown here is derived from an EMBL/GenBank/DDBJ whole genome shotgun (WGS) entry which is preliminary data.</text>
</comment>
<feature type="transmembrane region" description="Helical" evidence="7">
    <location>
        <begin position="386"/>
        <end position="406"/>
    </location>
</feature>
<dbReference type="CDD" id="cd13134">
    <property type="entry name" value="MATE_like_8"/>
    <property type="match status" value="1"/>
</dbReference>
<evidence type="ECO:0000256" key="1">
    <source>
        <dbReference type="ARBA" id="ARBA00004651"/>
    </source>
</evidence>
<feature type="transmembrane region" description="Helical" evidence="7">
    <location>
        <begin position="133"/>
        <end position="153"/>
    </location>
</feature>
<keyword evidence="2" id="KW-0813">Transport</keyword>
<keyword evidence="9" id="KW-1185">Reference proteome</keyword>
<feature type="transmembrane region" description="Helical" evidence="7">
    <location>
        <begin position="94"/>
        <end position="113"/>
    </location>
</feature>
<dbReference type="NCBIfam" id="TIGR00797">
    <property type="entry name" value="matE"/>
    <property type="match status" value="1"/>
</dbReference>
<name>A0ABW0W5X0_9BACL</name>
<evidence type="ECO:0000256" key="7">
    <source>
        <dbReference type="SAM" id="Phobius"/>
    </source>
</evidence>
<feature type="transmembrane region" description="Helical" evidence="7">
    <location>
        <begin position="412"/>
        <end position="434"/>
    </location>
</feature>
<reference evidence="9" key="1">
    <citation type="journal article" date="2019" name="Int. J. Syst. Evol. Microbiol.">
        <title>The Global Catalogue of Microorganisms (GCM) 10K type strain sequencing project: providing services to taxonomists for standard genome sequencing and annotation.</title>
        <authorList>
            <consortium name="The Broad Institute Genomics Platform"/>
            <consortium name="The Broad Institute Genome Sequencing Center for Infectious Disease"/>
            <person name="Wu L."/>
            <person name="Ma J."/>
        </authorList>
    </citation>
    <scope>NUCLEOTIDE SEQUENCE [LARGE SCALE GENOMIC DNA]</scope>
    <source>
        <strain evidence="9">CGMCC 1.3240</strain>
    </source>
</reference>
<sequence>MHEGGRAAVKLSLFSLTWPIFVESALQMFLRISDTFMLSKVSDNAVAAVGVANQILIFVVLMFNVIAVGSAVVITQYIGARRHNEIGRLASSSIAINFLFGVLVSVLVVSFNVPLLRIFDLDPAVFNLSQDFLHIAGAALVIQGVLTGVTAIIQSHGFTRHTMMVTIGMNVLNLCGNYLVIYGPFGFPKFGVTGVAVSTATAQLIGLAVNLVILRKVAGVQLTWAHLTNWKKEHVDKVLRVGLPSSINNCSYSASQFVTTAFIATLGTAALTTRIYTMNLVFLVMILAISIGRGGQIIIGQMIGAGDRELAYRTVYRYLRASMLITLAAASVIALFRVPLLGMFTSDASIIKMGATLLVLGLLLEPGRNFNIIIERSLAAAGDARFAMIGSVSVSWLFSVPMIYLLGIHMGYGLLGIWAAYIMDEWFRGLILFMRWRSKAWQRKVLVQRKEEAAVVR</sequence>
<dbReference type="PIRSF" id="PIRSF006603">
    <property type="entry name" value="DinF"/>
    <property type="match status" value="1"/>
</dbReference>
<feature type="transmembrane region" description="Helical" evidence="7">
    <location>
        <begin position="191"/>
        <end position="214"/>
    </location>
</feature>
<dbReference type="EMBL" id="JBHSOW010000130">
    <property type="protein sequence ID" value="MFC5653601.1"/>
    <property type="molecule type" value="Genomic_DNA"/>
</dbReference>
<keyword evidence="5 7" id="KW-1133">Transmembrane helix</keyword>
<evidence type="ECO:0000256" key="5">
    <source>
        <dbReference type="ARBA" id="ARBA00022989"/>
    </source>
</evidence>
<accession>A0ABW0W5X0</accession>
<dbReference type="InterPro" id="IPR047135">
    <property type="entry name" value="YsiQ"/>
</dbReference>
<dbReference type="InterPro" id="IPR048279">
    <property type="entry name" value="MdtK-like"/>
</dbReference>
<comment type="subcellular location">
    <subcellularLocation>
        <location evidence="1">Cell membrane</location>
        <topology evidence="1">Multi-pass membrane protein</topology>
    </subcellularLocation>
</comment>
<evidence type="ECO:0000256" key="6">
    <source>
        <dbReference type="ARBA" id="ARBA00023136"/>
    </source>
</evidence>
<dbReference type="InterPro" id="IPR002528">
    <property type="entry name" value="MATE_fam"/>
</dbReference>
<evidence type="ECO:0000256" key="2">
    <source>
        <dbReference type="ARBA" id="ARBA00022448"/>
    </source>
</evidence>
<feature type="transmembrane region" description="Helical" evidence="7">
    <location>
        <begin position="318"/>
        <end position="336"/>
    </location>
</feature>
<dbReference type="Pfam" id="PF01554">
    <property type="entry name" value="MatE"/>
    <property type="match status" value="2"/>
</dbReference>
<protein>
    <submittedName>
        <fullName evidence="8">MATE family efflux transporter</fullName>
    </submittedName>
</protein>